<keyword evidence="3" id="KW-1185">Reference proteome</keyword>
<evidence type="ECO:0000313" key="3">
    <source>
        <dbReference type="Proteomes" id="UP000190626"/>
    </source>
</evidence>
<sequence length="78" mass="8689">MILGISVFAISVLAAYFEIPKLRNCGTKGNVSVYLIFLAIGNFLVIWRTLGLPFLNPGDWIEFAMRPLTKLLLSLGFI</sequence>
<dbReference type="EMBL" id="MBTG01000008">
    <property type="protein sequence ID" value="OPH58955.1"/>
    <property type="molecule type" value="Genomic_DNA"/>
</dbReference>
<reference evidence="3" key="1">
    <citation type="submission" date="2016-07" db="EMBL/GenBank/DDBJ databases">
        <authorList>
            <person name="Florea S."/>
            <person name="Webb J.S."/>
            <person name="Jaromczyk J."/>
            <person name="Schardl C.L."/>
        </authorList>
    </citation>
    <scope>NUCLEOTIDE SEQUENCE [LARGE SCALE GENOMIC DNA]</scope>
    <source>
        <strain evidence="3">CY1</strain>
    </source>
</reference>
<evidence type="ECO:0000256" key="1">
    <source>
        <dbReference type="SAM" id="Phobius"/>
    </source>
</evidence>
<dbReference type="RefSeq" id="WP_079411314.1">
    <property type="nucleotide sequence ID" value="NZ_MBTG01000008.1"/>
</dbReference>
<organism evidence="2 3">
    <name type="scientific">Paenibacillus ferrarius</name>
    <dbReference type="NCBI Taxonomy" id="1469647"/>
    <lineage>
        <taxon>Bacteria</taxon>
        <taxon>Bacillati</taxon>
        <taxon>Bacillota</taxon>
        <taxon>Bacilli</taxon>
        <taxon>Bacillales</taxon>
        <taxon>Paenibacillaceae</taxon>
        <taxon>Paenibacillus</taxon>
    </lineage>
</organism>
<evidence type="ECO:0000313" key="2">
    <source>
        <dbReference type="EMBL" id="OPH58955.1"/>
    </source>
</evidence>
<keyword evidence="1" id="KW-0472">Membrane</keyword>
<name>A0A1V4HNN2_9BACL</name>
<dbReference type="AlphaFoldDB" id="A0A1V4HNN2"/>
<proteinExistence type="predicted"/>
<dbReference type="STRING" id="1469647.BC351_21700"/>
<dbReference type="Proteomes" id="UP000190626">
    <property type="component" value="Unassembled WGS sequence"/>
</dbReference>
<keyword evidence="1" id="KW-0812">Transmembrane</keyword>
<accession>A0A1V4HNN2</accession>
<comment type="caution">
    <text evidence="2">The sequence shown here is derived from an EMBL/GenBank/DDBJ whole genome shotgun (WGS) entry which is preliminary data.</text>
</comment>
<keyword evidence="1" id="KW-1133">Transmembrane helix</keyword>
<dbReference type="OrthoDB" id="2440830at2"/>
<protein>
    <submittedName>
        <fullName evidence="2">Uncharacterized protein</fullName>
    </submittedName>
</protein>
<gene>
    <name evidence="2" type="ORF">BC351_21700</name>
</gene>
<feature type="transmembrane region" description="Helical" evidence="1">
    <location>
        <begin position="33"/>
        <end position="55"/>
    </location>
</feature>